<evidence type="ECO:0000313" key="2">
    <source>
        <dbReference type="EMBL" id="TFK90013.1"/>
    </source>
</evidence>
<organism evidence="2 3">
    <name type="scientific">Polyporus arcularius HHB13444</name>
    <dbReference type="NCBI Taxonomy" id="1314778"/>
    <lineage>
        <taxon>Eukaryota</taxon>
        <taxon>Fungi</taxon>
        <taxon>Dikarya</taxon>
        <taxon>Basidiomycota</taxon>
        <taxon>Agaricomycotina</taxon>
        <taxon>Agaricomycetes</taxon>
        <taxon>Polyporales</taxon>
        <taxon>Polyporaceae</taxon>
        <taxon>Polyporus</taxon>
    </lineage>
</organism>
<evidence type="ECO:0000313" key="3">
    <source>
        <dbReference type="Proteomes" id="UP000308197"/>
    </source>
</evidence>
<name>A0A5C3PV63_9APHY</name>
<accession>A0A5C3PV63</accession>
<feature type="region of interest" description="Disordered" evidence="1">
    <location>
        <begin position="1"/>
        <end position="21"/>
    </location>
</feature>
<dbReference type="AlphaFoldDB" id="A0A5C3PV63"/>
<keyword evidence="3" id="KW-1185">Reference proteome</keyword>
<sequence>MMERGKCGPHRPFSDRMPEVPGTGTRRILFFHSRRLHRQSSCRPRRHVDTEFWAGQSRLKGTVLLWCMRSKDIAAKLSLISSATICESSWQFVNLRRVADAGEGTSCESRPVLRIVDSGYPVQNVPRTIPTRGALTPCTCSFTRSDATSCCWPSYVSFCMSACRRRSLLLPGSWNDVPSDRPRHNDDDTTRI</sequence>
<evidence type="ECO:0000256" key="1">
    <source>
        <dbReference type="SAM" id="MobiDB-lite"/>
    </source>
</evidence>
<gene>
    <name evidence="2" type="ORF">K466DRAFT_409693</name>
</gene>
<dbReference type="Proteomes" id="UP000308197">
    <property type="component" value="Unassembled WGS sequence"/>
</dbReference>
<dbReference type="EMBL" id="ML211058">
    <property type="protein sequence ID" value="TFK90013.1"/>
    <property type="molecule type" value="Genomic_DNA"/>
</dbReference>
<protein>
    <submittedName>
        <fullName evidence="2">Uncharacterized protein</fullName>
    </submittedName>
</protein>
<proteinExistence type="predicted"/>
<feature type="compositionally biased region" description="Basic and acidic residues" evidence="1">
    <location>
        <begin position="1"/>
        <end position="18"/>
    </location>
</feature>
<reference evidence="2 3" key="1">
    <citation type="journal article" date="2019" name="Nat. Ecol. Evol.">
        <title>Megaphylogeny resolves global patterns of mushroom evolution.</title>
        <authorList>
            <person name="Varga T."/>
            <person name="Krizsan K."/>
            <person name="Foldi C."/>
            <person name="Dima B."/>
            <person name="Sanchez-Garcia M."/>
            <person name="Sanchez-Ramirez S."/>
            <person name="Szollosi G.J."/>
            <person name="Szarkandi J.G."/>
            <person name="Papp V."/>
            <person name="Albert L."/>
            <person name="Andreopoulos W."/>
            <person name="Angelini C."/>
            <person name="Antonin V."/>
            <person name="Barry K.W."/>
            <person name="Bougher N.L."/>
            <person name="Buchanan P."/>
            <person name="Buyck B."/>
            <person name="Bense V."/>
            <person name="Catcheside P."/>
            <person name="Chovatia M."/>
            <person name="Cooper J."/>
            <person name="Damon W."/>
            <person name="Desjardin D."/>
            <person name="Finy P."/>
            <person name="Geml J."/>
            <person name="Haridas S."/>
            <person name="Hughes K."/>
            <person name="Justo A."/>
            <person name="Karasinski D."/>
            <person name="Kautmanova I."/>
            <person name="Kiss B."/>
            <person name="Kocsube S."/>
            <person name="Kotiranta H."/>
            <person name="LaButti K.M."/>
            <person name="Lechner B.E."/>
            <person name="Liimatainen K."/>
            <person name="Lipzen A."/>
            <person name="Lukacs Z."/>
            <person name="Mihaltcheva S."/>
            <person name="Morgado L.N."/>
            <person name="Niskanen T."/>
            <person name="Noordeloos M.E."/>
            <person name="Ohm R.A."/>
            <person name="Ortiz-Santana B."/>
            <person name="Ovrebo C."/>
            <person name="Racz N."/>
            <person name="Riley R."/>
            <person name="Savchenko A."/>
            <person name="Shiryaev A."/>
            <person name="Soop K."/>
            <person name="Spirin V."/>
            <person name="Szebenyi C."/>
            <person name="Tomsovsky M."/>
            <person name="Tulloss R.E."/>
            <person name="Uehling J."/>
            <person name="Grigoriev I.V."/>
            <person name="Vagvolgyi C."/>
            <person name="Papp T."/>
            <person name="Martin F.M."/>
            <person name="Miettinen O."/>
            <person name="Hibbett D.S."/>
            <person name="Nagy L.G."/>
        </authorList>
    </citation>
    <scope>NUCLEOTIDE SEQUENCE [LARGE SCALE GENOMIC DNA]</scope>
    <source>
        <strain evidence="2 3">HHB13444</strain>
    </source>
</reference>
<dbReference type="InParanoid" id="A0A5C3PV63"/>